<keyword evidence="7" id="KW-0560">Oxidoreductase</keyword>
<evidence type="ECO:0000256" key="2">
    <source>
        <dbReference type="ARBA" id="ARBA00004738"/>
    </source>
</evidence>
<dbReference type="STRING" id="554155.C5FM63"/>
<dbReference type="InterPro" id="IPR019740">
    <property type="entry name" value="Pyridox_Oxase_CS"/>
</dbReference>
<dbReference type="OMA" id="AYFRTRP"/>
<evidence type="ECO:0000256" key="1">
    <source>
        <dbReference type="ARBA" id="ARBA00001917"/>
    </source>
</evidence>
<feature type="domain" description="Pyridoxamine 5'-phosphate oxidase N-terminal" evidence="9">
    <location>
        <begin position="157"/>
        <end position="310"/>
    </location>
</feature>
<dbReference type="GO" id="GO:0008615">
    <property type="term" value="P:pyridoxine biosynthetic process"/>
    <property type="evidence" value="ECO:0007669"/>
    <property type="project" value="InterPro"/>
</dbReference>
<sequence length="376" mass="42012">MRPASPRGRYTIQQLYSSTRPIHSPLSLVDRMAPNPASEGEPASAAQYHRHPKRLIFAPGDIAAPPPESAGPAQKLAIMPEDLTATPLPRHLLASLDEPISSGTSTPVANAAAVSHASRAHQFGTNPPLLYSHLHPNPLHQFHTWFKNAKVPASCAPETCTLATVSMPAGRPSARIVYLKELDERGWVIYSNWGSRAGKGGQVFGNDRDRDGETMPLFDGSEPQVNEGNKWAALTFHWQSVERQVRIEGLIEPLSREESETYWRVRERGSQIGAWASQQSKRLWSNEDEGAVEGGDDGRSVLEDRVKEMEARFADVKEIPLPPFWGGVRLVPESVEFWQGRKSRLHDRFRYVRQHGADEVDGNEKTFRWNVERLSP</sequence>
<evidence type="ECO:0000256" key="4">
    <source>
        <dbReference type="ARBA" id="ARBA00012801"/>
    </source>
</evidence>
<protein>
    <recommendedName>
        <fullName evidence="4">pyridoxal 5'-phosphate synthase</fullName>
        <ecNumber evidence="4">1.4.3.5</ecNumber>
    </recommendedName>
</protein>
<organism evidence="11 12">
    <name type="scientific">Arthroderma otae (strain ATCC MYA-4605 / CBS 113480)</name>
    <name type="common">Microsporum canis</name>
    <dbReference type="NCBI Taxonomy" id="554155"/>
    <lineage>
        <taxon>Eukaryota</taxon>
        <taxon>Fungi</taxon>
        <taxon>Dikarya</taxon>
        <taxon>Ascomycota</taxon>
        <taxon>Pezizomycotina</taxon>
        <taxon>Eurotiomycetes</taxon>
        <taxon>Eurotiomycetidae</taxon>
        <taxon>Onygenales</taxon>
        <taxon>Arthrodermataceae</taxon>
        <taxon>Microsporum</taxon>
    </lineage>
</organism>
<name>C5FM63_ARTOC</name>
<dbReference type="PANTHER" id="PTHR10851">
    <property type="entry name" value="PYRIDOXINE-5-PHOSPHATE OXIDASE"/>
    <property type="match status" value="1"/>
</dbReference>
<evidence type="ECO:0000256" key="7">
    <source>
        <dbReference type="ARBA" id="ARBA00023002"/>
    </source>
</evidence>
<evidence type="ECO:0000256" key="8">
    <source>
        <dbReference type="SAM" id="MobiDB-lite"/>
    </source>
</evidence>
<evidence type="ECO:0000259" key="9">
    <source>
        <dbReference type="Pfam" id="PF01243"/>
    </source>
</evidence>
<dbReference type="AlphaFoldDB" id="C5FM63"/>
<evidence type="ECO:0000256" key="6">
    <source>
        <dbReference type="ARBA" id="ARBA00022643"/>
    </source>
</evidence>
<evidence type="ECO:0000313" key="11">
    <source>
        <dbReference type="EMBL" id="EEQ30785.1"/>
    </source>
</evidence>
<evidence type="ECO:0000313" key="12">
    <source>
        <dbReference type="Proteomes" id="UP000002035"/>
    </source>
</evidence>
<accession>C5FM63</accession>
<dbReference type="Pfam" id="PF01243">
    <property type="entry name" value="PNPOx_N"/>
    <property type="match status" value="1"/>
</dbReference>
<dbReference type="UniPathway" id="UPA01068">
    <property type="reaction ID" value="UER00304"/>
</dbReference>
<feature type="domain" description="Pyridoxine 5'-phosphate oxidase dimerisation C-terminal" evidence="10">
    <location>
        <begin position="325"/>
        <end position="376"/>
    </location>
</feature>
<dbReference type="RefSeq" id="XP_002848098.1">
    <property type="nucleotide sequence ID" value="XM_002848052.1"/>
</dbReference>
<dbReference type="EMBL" id="DS995703">
    <property type="protein sequence ID" value="EEQ30785.1"/>
    <property type="molecule type" value="Genomic_DNA"/>
</dbReference>
<dbReference type="InterPro" id="IPR000659">
    <property type="entry name" value="Pyridox_Oxase"/>
</dbReference>
<dbReference type="InterPro" id="IPR019576">
    <property type="entry name" value="Pyridoxamine_oxidase_dimer_C"/>
</dbReference>
<keyword evidence="6" id="KW-0288">FMN</keyword>
<evidence type="ECO:0000259" key="10">
    <source>
        <dbReference type="Pfam" id="PF10590"/>
    </source>
</evidence>
<dbReference type="GO" id="GO:0010181">
    <property type="term" value="F:FMN binding"/>
    <property type="evidence" value="ECO:0007669"/>
    <property type="project" value="InterPro"/>
</dbReference>
<dbReference type="eggNOG" id="KOG2586">
    <property type="taxonomic scope" value="Eukaryota"/>
</dbReference>
<dbReference type="Gene3D" id="2.30.110.10">
    <property type="entry name" value="Electron Transport, Fmn-binding Protein, Chain A"/>
    <property type="match status" value="1"/>
</dbReference>
<dbReference type="HOGENOM" id="CLU_032263_0_0_1"/>
<proteinExistence type="predicted"/>
<dbReference type="PANTHER" id="PTHR10851:SF0">
    <property type="entry name" value="PYRIDOXINE-5'-PHOSPHATE OXIDASE"/>
    <property type="match status" value="1"/>
</dbReference>
<comment type="pathway">
    <text evidence="2">Cofactor metabolism; pyridoxal 5'-phosphate salvage; pyridoxal 5'-phosphate from pyridoxamine 5'-phosphate: step 1/1.</text>
</comment>
<dbReference type="GO" id="GO:0004733">
    <property type="term" value="F:pyridoxamine phosphate oxidase activity"/>
    <property type="evidence" value="ECO:0007669"/>
    <property type="project" value="UniProtKB-EC"/>
</dbReference>
<dbReference type="PROSITE" id="PS01064">
    <property type="entry name" value="PYRIDOX_OXIDASE"/>
    <property type="match status" value="1"/>
</dbReference>
<evidence type="ECO:0000256" key="3">
    <source>
        <dbReference type="ARBA" id="ARBA00005037"/>
    </source>
</evidence>
<keyword evidence="12" id="KW-1185">Reference proteome</keyword>
<dbReference type="SUPFAM" id="SSF50475">
    <property type="entry name" value="FMN-binding split barrel"/>
    <property type="match status" value="1"/>
</dbReference>
<dbReference type="VEuPathDB" id="FungiDB:MCYG_03604"/>
<reference evidence="12" key="1">
    <citation type="journal article" date="2012" name="MBio">
        <title>Comparative genome analysis of Trichophyton rubrum and related dermatophytes reveals candidate genes involved in infection.</title>
        <authorList>
            <person name="Martinez D.A."/>
            <person name="Oliver B.G."/>
            <person name="Graeser Y."/>
            <person name="Goldberg J.M."/>
            <person name="Li W."/>
            <person name="Martinez-Rossi N.M."/>
            <person name="Monod M."/>
            <person name="Shelest E."/>
            <person name="Barton R.C."/>
            <person name="Birch E."/>
            <person name="Brakhage A.A."/>
            <person name="Chen Z."/>
            <person name="Gurr S.J."/>
            <person name="Heiman D."/>
            <person name="Heitman J."/>
            <person name="Kosti I."/>
            <person name="Rossi A."/>
            <person name="Saif S."/>
            <person name="Samalova M."/>
            <person name="Saunders C.W."/>
            <person name="Shea T."/>
            <person name="Summerbell R.C."/>
            <person name="Xu J."/>
            <person name="Young S."/>
            <person name="Zeng Q."/>
            <person name="Birren B.W."/>
            <person name="Cuomo C.A."/>
            <person name="White T.C."/>
        </authorList>
    </citation>
    <scope>NUCLEOTIDE SEQUENCE [LARGE SCALE GENOMIC DNA]</scope>
    <source>
        <strain evidence="12">ATCC MYA-4605 / CBS 113480</strain>
    </source>
</reference>
<dbReference type="Pfam" id="PF10590">
    <property type="entry name" value="PNP_phzG_C"/>
    <property type="match status" value="1"/>
</dbReference>
<dbReference type="Proteomes" id="UP000002035">
    <property type="component" value="Unassembled WGS sequence"/>
</dbReference>
<gene>
    <name evidence="11" type="ORF">MCYG_03604</name>
</gene>
<comment type="pathway">
    <text evidence="3">Cofactor metabolism; pyridoxal 5'-phosphate salvage; pyridoxal 5'-phosphate from pyridoxine 5'-phosphate: step 1/1.</text>
</comment>
<dbReference type="InterPro" id="IPR012349">
    <property type="entry name" value="Split_barrel_FMN-bd"/>
</dbReference>
<keyword evidence="5" id="KW-0285">Flavoprotein</keyword>
<evidence type="ECO:0000256" key="5">
    <source>
        <dbReference type="ARBA" id="ARBA00022630"/>
    </source>
</evidence>
<dbReference type="OrthoDB" id="303614at2759"/>
<dbReference type="NCBIfam" id="NF004231">
    <property type="entry name" value="PRK05679.1"/>
    <property type="match status" value="1"/>
</dbReference>
<dbReference type="GeneID" id="9229420"/>
<comment type="cofactor">
    <cofactor evidence="1">
        <name>FMN</name>
        <dbReference type="ChEBI" id="CHEBI:58210"/>
    </cofactor>
</comment>
<dbReference type="EC" id="1.4.3.5" evidence="4"/>
<dbReference type="InterPro" id="IPR011576">
    <property type="entry name" value="Pyridox_Oxase_N"/>
</dbReference>
<feature type="region of interest" description="Disordered" evidence="8">
    <location>
        <begin position="28"/>
        <end position="47"/>
    </location>
</feature>